<feature type="compositionally biased region" description="Basic and acidic residues" evidence="1">
    <location>
        <begin position="192"/>
        <end position="201"/>
    </location>
</feature>
<dbReference type="EMBL" id="LGUT01000220">
    <property type="protein sequence ID" value="KOG91509.1"/>
    <property type="molecule type" value="Genomic_DNA"/>
</dbReference>
<name>A0ABR5JDP7_9ACTN</name>
<dbReference type="Proteomes" id="UP000037020">
    <property type="component" value="Unassembled WGS sequence"/>
</dbReference>
<evidence type="ECO:0000256" key="1">
    <source>
        <dbReference type="SAM" id="MobiDB-lite"/>
    </source>
</evidence>
<evidence type="ECO:0000313" key="3">
    <source>
        <dbReference type="Proteomes" id="UP000037020"/>
    </source>
</evidence>
<feature type="region of interest" description="Disordered" evidence="1">
    <location>
        <begin position="108"/>
        <end position="167"/>
    </location>
</feature>
<proteinExistence type="predicted"/>
<evidence type="ECO:0000313" key="2">
    <source>
        <dbReference type="EMBL" id="KOG91509.1"/>
    </source>
</evidence>
<sequence length="210" mass="21835">MLVGQTVAQAADGPSGPGGQPEGDDPYSQRQEPTCLGQSQGIFPLSGHPLLTDTRLSSSMDSEGWKPSRSDRNVVGNLGHLDSRCGEVTTTTQLAESGSRARTWASSFASSSTMSNRRLSTADRNSAPQAARSSGRFSGAIPKAVRKPASTVPGSAGTVSLPRRAAKSCPYGKKARARCATWRASVVFPHPAHADDADQRESLAVGGGQG</sequence>
<gene>
    <name evidence="2" type="ORF">ADK38_02780</name>
</gene>
<protein>
    <submittedName>
        <fullName evidence="2">Uncharacterized protein</fullName>
    </submittedName>
</protein>
<organism evidence="2 3">
    <name type="scientific">Streptomyces varsoviensis</name>
    <dbReference type="NCBI Taxonomy" id="67373"/>
    <lineage>
        <taxon>Bacteria</taxon>
        <taxon>Bacillati</taxon>
        <taxon>Actinomycetota</taxon>
        <taxon>Actinomycetes</taxon>
        <taxon>Kitasatosporales</taxon>
        <taxon>Streptomycetaceae</taxon>
        <taxon>Streptomyces</taxon>
    </lineage>
</organism>
<feature type="compositionally biased region" description="Basic and acidic residues" evidence="1">
    <location>
        <begin position="63"/>
        <end position="72"/>
    </location>
</feature>
<feature type="compositionally biased region" description="Polar residues" evidence="1">
    <location>
        <begin position="28"/>
        <end position="41"/>
    </location>
</feature>
<feature type="region of interest" description="Disordered" evidence="1">
    <location>
        <begin position="1"/>
        <end position="79"/>
    </location>
</feature>
<keyword evidence="3" id="KW-1185">Reference proteome</keyword>
<feature type="compositionally biased region" description="Low complexity" evidence="1">
    <location>
        <begin position="108"/>
        <end position="118"/>
    </location>
</feature>
<comment type="caution">
    <text evidence="2">The sequence shown here is derived from an EMBL/GenBank/DDBJ whole genome shotgun (WGS) entry which is preliminary data.</text>
</comment>
<reference evidence="2 3" key="1">
    <citation type="submission" date="2015-07" db="EMBL/GenBank/DDBJ databases">
        <authorList>
            <person name="Ju K.-S."/>
            <person name="Doroghazi J.R."/>
            <person name="Metcalf W.W."/>
        </authorList>
    </citation>
    <scope>NUCLEOTIDE SEQUENCE [LARGE SCALE GENOMIC DNA]</scope>
    <source>
        <strain evidence="2 3">NRRL B-3589</strain>
    </source>
</reference>
<feature type="region of interest" description="Disordered" evidence="1">
    <location>
        <begin position="191"/>
        <end position="210"/>
    </location>
</feature>
<feature type="compositionally biased region" description="Polar residues" evidence="1">
    <location>
        <begin position="122"/>
        <end position="136"/>
    </location>
</feature>
<accession>A0ABR5JDP7</accession>